<protein>
    <recommendedName>
        <fullName evidence="1">Retrovirus-related Pol polyprotein from transposon TNT 1-94-like beta-barrel domain-containing protein</fullName>
    </recommendedName>
</protein>
<dbReference type="Pfam" id="PF14223">
    <property type="entry name" value="Retrotran_gag_2"/>
    <property type="match status" value="1"/>
</dbReference>
<dbReference type="AlphaFoldDB" id="A0AAW2SSW9"/>
<dbReference type="Pfam" id="PF22936">
    <property type="entry name" value="Pol_BBD"/>
    <property type="match status" value="1"/>
</dbReference>
<dbReference type="PANTHER" id="PTHR47592:SF27">
    <property type="entry name" value="OS08G0421700 PROTEIN"/>
    <property type="match status" value="1"/>
</dbReference>
<dbReference type="EMBL" id="JACGWN010000016">
    <property type="protein sequence ID" value="KAL0395179.1"/>
    <property type="molecule type" value="Genomic_DNA"/>
</dbReference>
<feature type="domain" description="Retrovirus-related Pol polyprotein from transposon TNT 1-94-like beta-barrel" evidence="1">
    <location>
        <begin position="256"/>
        <end position="337"/>
    </location>
</feature>
<evidence type="ECO:0000259" key="1">
    <source>
        <dbReference type="Pfam" id="PF22936"/>
    </source>
</evidence>
<reference evidence="2" key="1">
    <citation type="submission" date="2020-06" db="EMBL/GenBank/DDBJ databases">
        <authorList>
            <person name="Li T."/>
            <person name="Hu X."/>
            <person name="Zhang T."/>
            <person name="Song X."/>
            <person name="Zhang H."/>
            <person name="Dai N."/>
            <person name="Sheng W."/>
            <person name="Hou X."/>
            <person name="Wei L."/>
        </authorList>
    </citation>
    <scope>NUCLEOTIDE SEQUENCE</scope>
    <source>
        <strain evidence="2">KEN1</strain>
        <tissue evidence="2">Leaf</tissue>
    </source>
</reference>
<sequence length="379" mass="43883">MATVEKLADVGVGDLNKPFHFNGTHFKRWKDKVLFYLSLLKVSYILTEKNLNKVDDTNMTDDEYAIHQEKVENYNNDAFKCRYYLLNCLSDNFYDYYDRTYSTAKKIWKALQMADQAQDFIMIVGELRSEDIKIGDNLVVCGIIDKLPPSWKEFHKTMRHKQKKTTLEILIMRIRMEEEARGQDALMQPPESSTQPITTKHKIKIQEYVMSVARVGILLDFANSKKREPAPQANVIEEPFVAMITDIHVVESVDGWWADSGANRHVCYDKNWFKVYTPFDEPRTIMLGDSHTTQVLGIGEVELKFTSGRILTLKDVLYTPSMRKNLMSSFLLNKAGFKQIMESDQYVITKKGLIPMIKKNFEKCESVVKPRSQKGLIKC</sequence>
<dbReference type="PANTHER" id="PTHR47592">
    <property type="entry name" value="PBF68 PROTEIN"/>
    <property type="match status" value="1"/>
</dbReference>
<name>A0AAW2SSW9_9LAMI</name>
<evidence type="ECO:0000313" key="2">
    <source>
        <dbReference type="EMBL" id="KAL0395179.1"/>
    </source>
</evidence>
<reference evidence="2" key="2">
    <citation type="journal article" date="2024" name="Plant">
        <title>Genomic evolution and insights into agronomic trait innovations of Sesamum species.</title>
        <authorList>
            <person name="Miao H."/>
            <person name="Wang L."/>
            <person name="Qu L."/>
            <person name="Liu H."/>
            <person name="Sun Y."/>
            <person name="Le M."/>
            <person name="Wang Q."/>
            <person name="Wei S."/>
            <person name="Zheng Y."/>
            <person name="Lin W."/>
            <person name="Duan Y."/>
            <person name="Cao H."/>
            <person name="Xiong S."/>
            <person name="Wang X."/>
            <person name="Wei L."/>
            <person name="Li C."/>
            <person name="Ma Q."/>
            <person name="Ju M."/>
            <person name="Zhao R."/>
            <person name="Li G."/>
            <person name="Mu C."/>
            <person name="Tian Q."/>
            <person name="Mei H."/>
            <person name="Zhang T."/>
            <person name="Gao T."/>
            <person name="Zhang H."/>
        </authorList>
    </citation>
    <scope>NUCLEOTIDE SEQUENCE</scope>
    <source>
        <strain evidence="2">KEN1</strain>
    </source>
</reference>
<gene>
    <name evidence="2" type="ORF">Slati_4484100</name>
</gene>
<organism evidence="2">
    <name type="scientific">Sesamum latifolium</name>
    <dbReference type="NCBI Taxonomy" id="2727402"/>
    <lineage>
        <taxon>Eukaryota</taxon>
        <taxon>Viridiplantae</taxon>
        <taxon>Streptophyta</taxon>
        <taxon>Embryophyta</taxon>
        <taxon>Tracheophyta</taxon>
        <taxon>Spermatophyta</taxon>
        <taxon>Magnoliopsida</taxon>
        <taxon>eudicotyledons</taxon>
        <taxon>Gunneridae</taxon>
        <taxon>Pentapetalae</taxon>
        <taxon>asterids</taxon>
        <taxon>lamiids</taxon>
        <taxon>Lamiales</taxon>
        <taxon>Pedaliaceae</taxon>
        <taxon>Sesamum</taxon>
    </lineage>
</organism>
<dbReference type="InterPro" id="IPR054722">
    <property type="entry name" value="PolX-like_BBD"/>
</dbReference>
<accession>A0AAW2SSW9</accession>
<comment type="caution">
    <text evidence="2">The sequence shown here is derived from an EMBL/GenBank/DDBJ whole genome shotgun (WGS) entry which is preliminary data.</text>
</comment>
<proteinExistence type="predicted"/>